<dbReference type="Gene3D" id="3.30.710.10">
    <property type="entry name" value="Potassium Channel Kv1.1, Chain A"/>
    <property type="match status" value="1"/>
</dbReference>
<gene>
    <name evidence="4" type="ORF">LPLAT_LOCUS13863</name>
</gene>
<dbReference type="PANTHER" id="PTHR46375:SF3">
    <property type="entry name" value="KELCH REPEAT AND BTB DOMAIN-CONTAINING PROTEIN 13"/>
    <property type="match status" value="1"/>
</dbReference>
<evidence type="ECO:0000313" key="4">
    <source>
        <dbReference type="EMBL" id="CAL1688824.1"/>
    </source>
</evidence>
<dbReference type="Gene3D" id="2.120.10.80">
    <property type="entry name" value="Kelch-type beta propeller"/>
    <property type="match status" value="1"/>
</dbReference>
<dbReference type="InterPro" id="IPR000210">
    <property type="entry name" value="BTB/POZ_dom"/>
</dbReference>
<keyword evidence="5" id="KW-1185">Reference proteome</keyword>
<dbReference type="PROSITE" id="PS50097">
    <property type="entry name" value="BTB"/>
    <property type="match status" value="1"/>
</dbReference>
<evidence type="ECO:0000259" key="3">
    <source>
        <dbReference type="PROSITE" id="PS50097"/>
    </source>
</evidence>
<accession>A0AAV2P7B2</accession>
<dbReference type="SUPFAM" id="SSF117281">
    <property type="entry name" value="Kelch motif"/>
    <property type="match status" value="1"/>
</dbReference>
<feature type="domain" description="BTB" evidence="3">
    <location>
        <begin position="10"/>
        <end position="73"/>
    </location>
</feature>
<keyword evidence="1" id="KW-0880">Kelch repeat</keyword>
<dbReference type="InterPro" id="IPR015915">
    <property type="entry name" value="Kelch-typ_b-propeller"/>
</dbReference>
<proteinExistence type="predicted"/>
<evidence type="ECO:0000256" key="2">
    <source>
        <dbReference type="ARBA" id="ARBA00022737"/>
    </source>
</evidence>
<name>A0AAV2P7B2_9HYME</name>
<sequence>MREQKTQTVETVTLLLETKQFKIDKEKLINKSRYFAALFSTSYSDYRLSEHIINYEIPLTSFQDFIDWINNDECENVIITSYKDNLERPLILLELSVLFAVDDLTKYITHILEENLSPEDVLNIWLLAQELGLSVLQDLCLAFCLDRFTELPLCWINKLSRQNFLKLVGNINLRIANVNNAESYLLDIVQGWMKVNQDTIPLDILKKTGPKVFPSIVSCDSSDSSINNEFYIHCWDGDDLFELTTFRYPKDIIENKNTIIGMQISARGYNLYLSGGEFGIGSGRFNKKIWRYSLISKNWFLETTMPCSRRHMIAAFVQNTLLLVGGVGHYRYKLRSVDIYNLHKGTWLKGKDVPMEFVTVPEHYVFEKKLIICDRYAEIPFAYVYNSELNEWDTVKMKPRPSPLLVQVHHLCLEMPKRKNKLVSRYLGRFKLDRINLESSLQTYIAICDNFEHCQEIVEKITAENFGTNEENDRNMYLYFIPSCNNLREDNVLICLKDQKCMVIRLKGKKNLQYYSIPIRNPSKFRSLSFYTRTVFFNLMNPANLHAQSARNLDCTICTHITLRESNVQ</sequence>
<organism evidence="4 5">
    <name type="scientific">Lasius platythorax</name>
    <dbReference type="NCBI Taxonomy" id="488582"/>
    <lineage>
        <taxon>Eukaryota</taxon>
        <taxon>Metazoa</taxon>
        <taxon>Ecdysozoa</taxon>
        <taxon>Arthropoda</taxon>
        <taxon>Hexapoda</taxon>
        <taxon>Insecta</taxon>
        <taxon>Pterygota</taxon>
        <taxon>Neoptera</taxon>
        <taxon>Endopterygota</taxon>
        <taxon>Hymenoptera</taxon>
        <taxon>Apocrita</taxon>
        <taxon>Aculeata</taxon>
        <taxon>Formicoidea</taxon>
        <taxon>Formicidae</taxon>
        <taxon>Formicinae</taxon>
        <taxon>Lasius</taxon>
        <taxon>Lasius</taxon>
    </lineage>
</organism>
<dbReference type="Proteomes" id="UP001497644">
    <property type="component" value="Chromosome 9"/>
</dbReference>
<reference evidence="4" key="1">
    <citation type="submission" date="2024-04" db="EMBL/GenBank/DDBJ databases">
        <authorList>
            <consortium name="Molecular Ecology Group"/>
        </authorList>
    </citation>
    <scope>NUCLEOTIDE SEQUENCE</scope>
</reference>
<dbReference type="InterPro" id="IPR052392">
    <property type="entry name" value="Kelch-BTB_domain-containing"/>
</dbReference>
<evidence type="ECO:0000313" key="5">
    <source>
        <dbReference type="Proteomes" id="UP001497644"/>
    </source>
</evidence>
<dbReference type="AlphaFoldDB" id="A0AAV2P7B2"/>
<dbReference type="EMBL" id="OZ034832">
    <property type="protein sequence ID" value="CAL1688824.1"/>
    <property type="molecule type" value="Genomic_DNA"/>
</dbReference>
<keyword evidence="2" id="KW-0677">Repeat</keyword>
<dbReference type="InterPro" id="IPR011333">
    <property type="entry name" value="SKP1/BTB/POZ_sf"/>
</dbReference>
<evidence type="ECO:0000256" key="1">
    <source>
        <dbReference type="ARBA" id="ARBA00022441"/>
    </source>
</evidence>
<dbReference type="PANTHER" id="PTHR46375">
    <property type="entry name" value="KELCH REPEAT AND BTB DOMAIN-CONTAINING PROTEIN 13-RELATED"/>
    <property type="match status" value="1"/>
</dbReference>
<dbReference type="CDD" id="cd14733">
    <property type="entry name" value="BACK"/>
    <property type="match status" value="1"/>
</dbReference>
<dbReference type="Pfam" id="PF00651">
    <property type="entry name" value="BTB"/>
    <property type="match status" value="1"/>
</dbReference>
<protein>
    <recommendedName>
        <fullName evidence="3">BTB domain-containing protein</fullName>
    </recommendedName>
</protein>
<dbReference type="SUPFAM" id="SSF54695">
    <property type="entry name" value="POZ domain"/>
    <property type="match status" value="1"/>
</dbReference>